<gene>
    <name evidence="2" type="ORF">AWW67_15100</name>
</gene>
<proteinExistence type="predicted"/>
<organism evidence="2 3">
    <name type="scientific">Roseivirga seohaensis</name>
    <dbReference type="NCBI Taxonomy" id="1914963"/>
    <lineage>
        <taxon>Bacteria</taxon>
        <taxon>Pseudomonadati</taxon>
        <taxon>Bacteroidota</taxon>
        <taxon>Cytophagia</taxon>
        <taxon>Cytophagales</taxon>
        <taxon>Roseivirgaceae</taxon>
        <taxon>Roseivirga</taxon>
    </lineage>
</organism>
<dbReference type="AlphaFoldDB" id="A0A150Y3F2"/>
<dbReference type="EMBL" id="LRPB01000003">
    <property type="protein sequence ID" value="KYG85456.1"/>
    <property type="molecule type" value="Genomic_DNA"/>
</dbReference>
<reference evidence="2 3" key="1">
    <citation type="submission" date="2016-01" db="EMBL/GenBank/DDBJ databases">
        <title>Genome sequencing of Roseivirga seohaensis SW-152.</title>
        <authorList>
            <person name="Selvaratnam C."/>
            <person name="Thevarajoo S."/>
            <person name="Goh K.M."/>
            <person name="Ee R."/>
            <person name="Chan K.-G."/>
            <person name="Chong C.S."/>
        </authorList>
    </citation>
    <scope>NUCLEOTIDE SEQUENCE [LARGE SCALE GENOMIC DNA]</scope>
    <source>
        <strain evidence="2 3">SW-152</strain>
    </source>
</reference>
<evidence type="ECO:0000313" key="3">
    <source>
        <dbReference type="Proteomes" id="UP000075663"/>
    </source>
</evidence>
<accession>A0A150Y3F2</accession>
<dbReference type="STRING" id="1914963.AWW67_15100"/>
<comment type="caution">
    <text evidence="2">The sequence shown here is derived from an EMBL/GenBank/DDBJ whole genome shotgun (WGS) entry which is preliminary data.</text>
</comment>
<keyword evidence="1" id="KW-0732">Signal</keyword>
<evidence type="ECO:0000313" key="2">
    <source>
        <dbReference type="EMBL" id="KYG85456.1"/>
    </source>
</evidence>
<dbReference type="Proteomes" id="UP000075663">
    <property type="component" value="Unassembled WGS sequence"/>
</dbReference>
<evidence type="ECO:0000256" key="1">
    <source>
        <dbReference type="SAM" id="SignalP"/>
    </source>
</evidence>
<protein>
    <submittedName>
        <fullName evidence="2">Uncharacterized protein</fullName>
    </submittedName>
</protein>
<name>A0A150Y3F2_9BACT</name>
<feature type="signal peptide" evidence="1">
    <location>
        <begin position="1"/>
        <end position="23"/>
    </location>
</feature>
<feature type="chain" id="PRO_5007575602" evidence="1">
    <location>
        <begin position="24"/>
        <end position="92"/>
    </location>
</feature>
<sequence>MIMKNRFLIMGMGLLLASSFAFRYVPDYYSKCLTNAKDMNGNDVPNDYYCNITTEQYNGESTDLAVCEWESGDFAYSRCSGNSLYFFPEMYN</sequence>